<sequence length="128" mass="14425">MTDCMKVTCRTDSTIQSEFNGIKENNESLCTVLLSSSSSSSLSASSSELVSPIYKHTCLIYGILLFILVVIIPLMLKMTLYGEPSFYSLFPIYSILFSCKTIFEVIKRLRILQHEMNEDKALTEVYSA</sequence>
<keyword evidence="1" id="KW-0812">Transmembrane</keyword>
<evidence type="ECO:0000256" key="1">
    <source>
        <dbReference type="SAM" id="Phobius"/>
    </source>
</evidence>
<accession>A0AAE2D8B6</accession>
<organism evidence="2 3">
    <name type="scientific">Schistosoma mekongi</name>
    <name type="common">Parasitic worm</name>
    <dbReference type="NCBI Taxonomy" id="38744"/>
    <lineage>
        <taxon>Eukaryota</taxon>
        <taxon>Metazoa</taxon>
        <taxon>Spiralia</taxon>
        <taxon>Lophotrochozoa</taxon>
        <taxon>Platyhelminthes</taxon>
        <taxon>Trematoda</taxon>
        <taxon>Digenea</taxon>
        <taxon>Strigeidida</taxon>
        <taxon>Schistosomatoidea</taxon>
        <taxon>Schistosomatidae</taxon>
        <taxon>Schistosoma</taxon>
    </lineage>
</organism>
<reference evidence="2" key="2">
    <citation type="journal article" date="2023" name="Infect Dis Poverty">
        <title>Chromosome-scale genome of the human blood fluke Schistosoma mekongi and its implications for public health.</title>
        <authorList>
            <person name="Zhou M."/>
            <person name="Xu L."/>
            <person name="Xu D."/>
            <person name="Chen W."/>
            <person name="Khan J."/>
            <person name="Hu Y."/>
            <person name="Huang H."/>
            <person name="Wei H."/>
            <person name="Zhang Y."/>
            <person name="Chusongsang P."/>
            <person name="Tanasarnprasert K."/>
            <person name="Hu X."/>
            <person name="Limpanont Y."/>
            <person name="Lv Z."/>
        </authorList>
    </citation>
    <scope>NUCLEOTIDE SEQUENCE</scope>
    <source>
        <strain evidence="2">LV_2022a</strain>
    </source>
</reference>
<reference evidence="2" key="1">
    <citation type="submission" date="2022-04" db="EMBL/GenBank/DDBJ databases">
        <authorList>
            <person name="Xu L."/>
            <person name="Lv Z."/>
        </authorList>
    </citation>
    <scope>NUCLEOTIDE SEQUENCE</scope>
    <source>
        <strain evidence="2">LV_2022a</strain>
    </source>
</reference>
<name>A0AAE2D8B6_SCHME</name>
<dbReference type="Proteomes" id="UP001292079">
    <property type="component" value="Unassembled WGS sequence"/>
</dbReference>
<proteinExistence type="predicted"/>
<dbReference type="EMBL" id="JALJAT010000001">
    <property type="protein sequence ID" value="KAK4474969.1"/>
    <property type="molecule type" value="Genomic_DNA"/>
</dbReference>
<protein>
    <submittedName>
        <fullName evidence="2">Uncharacterized protein</fullName>
    </submittedName>
</protein>
<keyword evidence="1" id="KW-0472">Membrane</keyword>
<evidence type="ECO:0000313" key="3">
    <source>
        <dbReference type="Proteomes" id="UP001292079"/>
    </source>
</evidence>
<dbReference type="AlphaFoldDB" id="A0AAE2D8B6"/>
<gene>
    <name evidence="2" type="ORF">MN116_002071</name>
</gene>
<feature type="transmembrane region" description="Helical" evidence="1">
    <location>
        <begin position="86"/>
        <end position="106"/>
    </location>
</feature>
<keyword evidence="1" id="KW-1133">Transmembrane helix</keyword>
<feature type="transmembrane region" description="Helical" evidence="1">
    <location>
        <begin position="58"/>
        <end position="80"/>
    </location>
</feature>
<keyword evidence="3" id="KW-1185">Reference proteome</keyword>
<evidence type="ECO:0000313" key="2">
    <source>
        <dbReference type="EMBL" id="KAK4474969.1"/>
    </source>
</evidence>
<comment type="caution">
    <text evidence="2">The sequence shown here is derived from an EMBL/GenBank/DDBJ whole genome shotgun (WGS) entry which is preliminary data.</text>
</comment>